<dbReference type="Proteomes" id="UP000199604">
    <property type="component" value="Unassembled WGS sequence"/>
</dbReference>
<dbReference type="NCBIfam" id="TIGR02436">
    <property type="entry name" value="four helix bundle protein"/>
    <property type="match status" value="1"/>
</dbReference>
<dbReference type="PANTHER" id="PTHR38471:SF2">
    <property type="entry name" value="FOUR HELIX BUNDLE PROTEIN"/>
    <property type="match status" value="1"/>
</dbReference>
<dbReference type="InterPro" id="IPR012657">
    <property type="entry name" value="23S_rRNA-intervening_sequence"/>
</dbReference>
<dbReference type="PANTHER" id="PTHR38471">
    <property type="entry name" value="FOUR HELIX BUNDLE PROTEIN"/>
    <property type="match status" value="1"/>
</dbReference>
<reference evidence="2" key="1">
    <citation type="submission" date="2016-10" db="EMBL/GenBank/DDBJ databases">
        <authorList>
            <person name="Varghese N."/>
            <person name="Submissions S."/>
        </authorList>
    </citation>
    <scope>NUCLEOTIDE SEQUENCE [LARGE SCALE GENOMIC DNA]</scope>
    <source>
        <strain evidence="2">DSM 21789</strain>
    </source>
</reference>
<dbReference type="AlphaFoldDB" id="A0A1I0XSJ3"/>
<proteinExistence type="predicted"/>
<keyword evidence="2" id="KW-1185">Reference proteome</keyword>
<dbReference type="OrthoDB" id="285993at2"/>
<dbReference type="PIRSF" id="PIRSF035652">
    <property type="entry name" value="CHP02436"/>
    <property type="match status" value="1"/>
</dbReference>
<dbReference type="InterPro" id="IPR036583">
    <property type="entry name" value="23S_rRNA_IVS_sf"/>
</dbReference>
<dbReference type="SUPFAM" id="SSF158446">
    <property type="entry name" value="IVS-encoded protein-like"/>
    <property type="match status" value="1"/>
</dbReference>
<dbReference type="EMBL" id="FOJT01000003">
    <property type="protein sequence ID" value="SFB03138.1"/>
    <property type="molecule type" value="Genomic_DNA"/>
</dbReference>
<dbReference type="Gene3D" id="1.20.1440.60">
    <property type="entry name" value="23S rRNA-intervening sequence"/>
    <property type="match status" value="1"/>
</dbReference>
<evidence type="ECO:0000313" key="2">
    <source>
        <dbReference type="Proteomes" id="UP000199604"/>
    </source>
</evidence>
<protein>
    <submittedName>
        <fullName evidence="1">Four helix bundle protein</fullName>
    </submittedName>
</protein>
<evidence type="ECO:0000313" key="1">
    <source>
        <dbReference type="EMBL" id="SFB03138.1"/>
    </source>
</evidence>
<dbReference type="STRING" id="498292.SAMN05660845_1413"/>
<dbReference type="Pfam" id="PF05635">
    <property type="entry name" value="23S_rRNA_IVP"/>
    <property type="match status" value="1"/>
</dbReference>
<organism evidence="1 2">
    <name type="scientific">Flavobacterium swingsii</name>
    <dbReference type="NCBI Taxonomy" id="498292"/>
    <lineage>
        <taxon>Bacteria</taxon>
        <taxon>Pseudomonadati</taxon>
        <taxon>Bacteroidota</taxon>
        <taxon>Flavobacteriia</taxon>
        <taxon>Flavobacteriales</taxon>
        <taxon>Flavobacteriaceae</taxon>
        <taxon>Flavobacterium</taxon>
    </lineage>
</organism>
<sequence length="118" mass="13808">MNMEKKNVIKEKSFEFAVEIVYLYKVLVEKKEFVLSKQILRSGTSIGANIREAEHAQSKADFIHKLSISLKEANETEYWLDLLFETKYLSEIEFQNIKHKIVEILKILTSIINTSKNK</sequence>
<name>A0A1I0XSJ3_9FLAO</name>
<accession>A0A1I0XSJ3</accession>
<gene>
    <name evidence="1" type="ORF">SAMN05660845_1413</name>
</gene>